<dbReference type="GO" id="GO:0005886">
    <property type="term" value="C:plasma membrane"/>
    <property type="evidence" value="ECO:0007669"/>
    <property type="project" value="UniProtKB-SubCell"/>
</dbReference>
<dbReference type="SFLD" id="SFLDS00003">
    <property type="entry name" value="Haloacid_Dehalogenase"/>
    <property type="match status" value="1"/>
</dbReference>
<evidence type="ECO:0000256" key="2">
    <source>
        <dbReference type="ARBA" id="ARBA00005675"/>
    </source>
</evidence>
<name>A0A0R1H106_9LACO</name>
<dbReference type="PATRIC" id="fig|1423726.3.peg.1405"/>
<dbReference type="STRING" id="1423726.FC07_GL001360"/>
<dbReference type="GO" id="GO:0016887">
    <property type="term" value="F:ATP hydrolysis activity"/>
    <property type="evidence" value="ECO:0007669"/>
    <property type="project" value="InterPro"/>
</dbReference>
<dbReference type="GO" id="GO:0030007">
    <property type="term" value="P:intracellular potassium ion homeostasis"/>
    <property type="evidence" value="ECO:0007669"/>
    <property type="project" value="TreeGrafter"/>
</dbReference>
<dbReference type="Gene3D" id="1.20.1110.10">
    <property type="entry name" value="Calcium-transporting ATPase, transmembrane domain"/>
    <property type="match status" value="1"/>
</dbReference>
<dbReference type="InterPro" id="IPR044492">
    <property type="entry name" value="P_typ_ATPase_HD_dom"/>
</dbReference>
<dbReference type="EMBL" id="AZDA01000021">
    <property type="protein sequence ID" value="KRK40158.1"/>
    <property type="molecule type" value="Genomic_DNA"/>
</dbReference>
<evidence type="ECO:0000256" key="7">
    <source>
        <dbReference type="ARBA" id="ARBA00022967"/>
    </source>
</evidence>
<dbReference type="GO" id="GO:0006883">
    <property type="term" value="P:intracellular sodium ion homeostasis"/>
    <property type="evidence" value="ECO:0007669"/>
    <property type="project" value="TreeGrafter"/>
</dbReference>
<evidence type="ECO:0000256" key="3">
    <source>
        <dbReference type="ARBA" id="ARBA00022475"/>
    </source>
</evidence>
<dbReference type="Pfam" id="PF00689">
    <property type="entry name" value="Cation_ATPase_C"/>
    <property type="match status" value="1"/>
</dbReference>
<dbReference type="NCBIfam" id="TIGR01494">
    <property type="entry name" value="ATPase_P-type"/>
    <property type="match status" value="2"/>
</dbReference>
<feature type="transmembrane region" description="Helical" evidence="10">
    <location>
        <begin position="59"/>
        <end position="76"/>
    </location>
</feature>
<dbReference type="PRINTS" id="PR00119">
    <property type="entry name" value="CATATPASE"/>
</dbReference>
<dbReference type="InterPro" id="IPR006068">
    <property type="entry name" value="ATPase_P-typ_cation-transptr_C"/>
</dbReference>
<dbReference type="Gene3D" id="3.40.50.1000">
    <property type="entry name" value="HAD superfamily/HAD-like"/>
    <property type="match status" value="1"/>
</dbReference>
<keyword evidence="5" id="KW-0547">Nucleotide-binding</keyword>
<dbReference type="FunFam" id="3.40.50.1000:FF:000083">
    <property type="entry name" value="Sodium/potassium-transporting ATPase subunit alpha"/>
    <property type="match status" value="1"/>
</dbReference>
<dbReference type="InterPro" id="IPR023299">
    <property type="entry name" value="ATPase_P-typ_cyto_dom_N"/>
</dbReference>
<dbReference type="InterPro" id="IPR023214">
    <property type="entry name" value="HAD_sf"/>
</dbReference>
<evidence type="ECO:0000313" key="13">
    <source>
        <dbReference type="Proteomes" id="UP000051461"/>
    </source>
</evidence>
<feature type="transmembrane region" description="Helical" evidence="10">
    <location>
        <begin position="258"/>
        <end position="275"/>
    </location>
</feature>
<dbReference type="Pfam" id="PF13246">
    <property type="entry name" value="Cation_ATPase"/>
    <property type="match status" value="1"/>
</dbReference>
<comment type="caution">
    <text evidence="12">The sequence shown here is derived from an EMBL/GenBank/DDBJ whole genome shotgun (WGS) entry which is preliminary data.</text>
</comment>
<feature type="transmembrane region" description="Helical" evidence="10">
    <location>
        <begin position="862"/>
        <end position="882"/>
    </location>
</feature>
<dbReference type="SMART" id="SM00831">
    <property type="entry name" value="Cation_ATPase_N"/>
    <property type="match status" value="1"/>
</dbReference>
<dbReference type="GO" id="GO:0005391">
    <property type="term" value="F:P-type sodium:potassium-exchanging transporter activity"/>
    <property type="evidence" value="ECO:0007669"/>
    <property type="project" value="TreeGrafter"/>
</dbReference>
<evidence type="ECO:0000256" key="10">
    <source>
        <dbReference type="SAM" id="Phobius"/>
    </source>
</evidence>
<dbReference type="SUPFAM" id="SSF81665">
    <property type="entry name" value="Calcium ATPase, transmembrane domain M"/>
    <property type="match status" value="1"/>
</dbReference>
<evidence type="ECO:0000256" key="6">
    <source>
        <dbReference type="ARBA" id="ARBA00022840"/>
    </source>
</evidence>
<dbReference type="GO" id="GO:1990573">
    <property type="term" value="P:potassium ion import across plasma membrane"/>
    <property type="evidence" value="ECO:0007669"/>
    <property type="project" value="TreeGrafter"/>
</dbReference>
<dbReference type="Gene3D" id="3.40.1110.10">
    <property type="entry name" value="Calcium-transporting ATPase, cytoplasmic domain N"/>
    <property type="match status" value="1"/>
</dbReference>
<evidence type="ECO:0000313" key="12">
    <source>
        <dbReference type="EMBL" id="KRK40158.1"/>
    </source>
</evidence>
<feature type="domain" description="Cation-transporting P-type ATPase N-terminal" evidence="11">
    <location>
        <begin position="1"/>
        <end position="75"/>
    </location>
</feature>
<keyword evidence="13" id="KW-1185">Reference proteome</keyword>
<keyword evidence="4 10" id="KW-0812">Transmembrane</keyword>
<dbReference type="SUPFAM" id="SSF56784">
    <property type="entry name" value="HAD-like"/>
    <property type="match status" value="1"/>
</dbReference>
<evidence type="ECO:0000256" key="9">
    <source>
        <dbReference type="ARBA" id="ARBA00023136"/>
    </source>
</evidence>
<gene>
    <name evidence="12" type="ORF">FC07_GL001360</name>
</gene>
<protein>
    <submittedName>
        <fullName evidence="12">Cation-transporting ATPase, E1-E2 family protein</fullName>
    </submittedName>
</protein>
<dbReference type="InterPro" id="IPR023298">
    <property type="entry name" value="ATPase_P-typ_TM_dom_sf"/>
</dbReference>
<keyword evidence="3" id="KW-1003">Cell membrane</keyword>
<evidence type="ECO:0000256" key="5">
    <source>
        <dbReference type="ARBA" id="ARBA00022741"/>
    </source>
</evidence>
<feature type="transmembrane region" description="Helical" evidence="10">
    <location>
        <begin position="824"/>
        <end position="841"/>
    </location>
</feature>
<sequence>MFYDQTEQAVLTELATSRHDGLTKQTAEARLREKGPNQLNVDQTQSAWLIFVKSLKEPLVIILWIAVGLALLSASYDLWVLQDTKHGFGGLAEAGVIFAVIMINAGLTYWQGAKARRSLAALQSLAAHQVSVLRDGNWQKIAAEALVPGDIVEVKLGDFIEGDLRWLAVHELQLNESHLTGESEPVAKTVAALADETTLAERTNMGFAGSSVTNGSGLGVVTATGMATELGQIAQMLQAAQPKPTPIEQTVARLTRQLMLVALGVVVLSLSYDLGKEWLTTGQLTLTGLMANISGAIALAVAAIPDALPVVLSIVLTIGARLLAQQKGLIKALNSVETLGATTIVASDKTGTLTKNEMTVTHFWANGQTYTVEGNGYDPVGELEATTGVTDPAAYQALMQSAVLNNGASLQQDTAQRWQPFGNPTDIALMVLGEKAGYNQAALQQDFEICRVLPFDSTRKMMSTVVRHHQQYWLLTKGAPDVLLERADHVQWQPDQQKPMAAVKATLTQQIANYGQQALRTLAVAQRPLTAEAALNGDPADLEQQLTLLGILGIIDPPRPEVKASVAILKQAGVKVVMITGDHATTAQAIAYQLGIIDTPTAPVITGPALEAATDAELTSLVQETCVYARVTPQHKQRIVQAMQAQQEVVAMTGDGVNDAPALRSADIGIAMGINGTEVTKDAADLILLDDQFTTIEHSVAAGRRIFANIKNFMRQELTTNVAEVLALLLTTFLITQPIGHVSAMTPTLTTIMVLWVNMISDSLPSLALGYDQPEQALMQVPPRNVQQSILADHLLSRVLIRGGVMGGMVFGAFLWAAQAGLSTAEAQTVAFLTLVFGQLWHVFDARSQRSLFRRNPFQNRYLVAMVLFAGIASVTVTLVPFCNTLMGTRPLSSGLYLAVFLLPALPTFLLSGLKEIFRIEWW</sequence>
<keyword evidence="8 10" id="KW-1133">Transmembrane helix</keyword>
<organism evidence="12 13">
    <name type="scientific">Loigolactobacillus bifermentans DSM 20003</name>
    <dbReference type="NCBI Taxonomy" id="1423726"/>
    <lineage>
        <taxon>Bacteria</taxon>
        <taxon>Bacillati</taxon>
        <taxon>Bacillota</taxon>
        <taxon>Bacilli</taxon>
        <taxon>Lactobacillales</taxon>
        <taxon>Lactobacillaceae</taxon>
        <taxon>Loigolactobacillus</taxon>
    </lineage>
</organism>
<keyword evidence="9 10" id="KW-0472">Membrane</keyword>
<dbReference type="Pfam" id="PF00122">
    <property type="entry name" value="E1-E2_ATPase"/>
    <property type="match status" value="1"/>
</dbReference>
<evidence type="ECO:0000256" key="4">
    <source>
        <dbReference type="ARBA" id="ARBA00022692"/>
    </source>
</evidence>
<accession>A0A0R1H106</accession>
<dbReference type="OrthoDB" id="9760364at2"/>
<dbReference type="GO" id="GO:0036376">
    <property type="term" value="P:sodium ion export across plasma membrane"/>
    <property type="evidence" value="ECO:0007669"/>
    <property type="project" value="TreeGrafter"/>
</dbReference>
<reference evidence="12 13" key="1">
    <citation type="journal article" date="2015" name="Genome Announc.">
        <title>Expanding the biotechnology potential of lactobacilli through comparative genomics of 213 strains and associated genera.</title>
        <authorList>
            <person name="Sun Z."/>
            <person name="Harris H.M."/>
            <person name="McCann A."/>
            <person name="Guo C."/>
            <person name="Argimon S."/>
            <person name="Zhang W."/>
            <person name="Yang X."/>
            <person name="Jeffery I.B."/>
            <person name="Cooney J.C."/>
            <person name="Kagawa T.F."/>
            <person name="Liu W."/>
            <person name="Song Y."/>
            <person name="Salvetti E."/>
            <person name="Wrobel A."/>
            <person name="Rasinkangas P."/>
            <person name="Parkhill J."/>
            <person name="Rea M.C."/>
            <person name="O'Sullivan O."/>
            <person name="Ritari J."/>
            <person name="Douillard F.P."/>
            <person name="Paul Ross R."/>
            <person name="Yang R."/>
            <person name="Briner A.E."/>
            <person name="Felis G.E."/>
            <person name="de Vos W.M."/>
            <person name="Barrangou R."/>
            <person name="Klaenhammer T.R."/>
            <person name="Caufield P.W."/>
            <person name="Cui Y."/>
            <person name="Zhang H."/>
            <person name="O'Toole P.W."/>
        </authorList>
    </citation>
    <scope>NUCLEOTIDE SEQUENCE [LARGE SCALE GENOMIC DNA]</scope>
    <source>
        <strain evidence="12 13">DSM 20003</strain>
    </source>
</reference>
<dbReference type="PRINTS" id="PR00120">
    <property type="entry name" value="HATPASE"/>
</dbReference>
<dbReference type="InterPro" id="IPR004014">
    <property type="entry name" value="ATPase_P-typ_cation-transptr_N"/>
</dbReference>
<dbReference type="Pfam" id="PF00690">
    <property type="entry name" value="Cation_ATPase_N"/>
    <property type="match status" value="1"/>
</dbReference>
<dbReference type="PANTHER" id="PTHR43294">
    <property type="entry name" value="SODIUM/POTASSIUM-TRANSPORTING ATPASE SUBUNIT ALPHA"/>
    <property type="match status" value="1"/>
</dbReference>
<dbReference type="GO" id="GO:1902600">
    <property type="term" value="P:proton transmembrane transport"/>
    <property type="evidence" value="ECO:0007669"/>
    <property type="project" value="TreeGrafter"/>
</dbReference>
<feature type="transmembrane region" description="Helical" evidence="10">
    <location>
        <begin position="894"/>
        <end position="914"/>
    </location>
</feature>
<dbReference type="SFLD" id="SFLDF00027">
    <property type="entry name" value="p-type_atpase"/>
    <property type="match status" value="1"/>
</dbReference>
<feature type="transmembrane region" description="Helical" evidence="10">
    <location>
        <begin position="295"/>
        <end position="324"/>
    </location>
</feature>
<dbReference type="SFLD" id="SFLDG00002">
    <property type="entry name" value="C1.7:_P-type_atpase_like"/>
    <property type="match status" value="1"/>
</dbReference>
<feature type="transmembrane region" description="Helical" evidence="10">
    <location>
        <begin position="799"/>
        <end position="818"/>
    </location>
</feature>
<keyword evidence="6" id="KW-0067">ATP-binding</keyword>
<dbReference type="PROSITE" id="PS00154">
    <property type="entry name" value="ATPASE_E1_E2"/>
    <property type="match status" value="1"/>
</dbReference>
<dbReference type="PANTHER" id="PTHR43294:SF21">
    <property type="entry name" value="CATION TRANSPORTING ATPASE"/>
    <property type="match status" value="1"/>
</dbReference>
<evidence type="ECO:0000256" key="8">
    <source>
        <dbReference type="ARBA" id="ARBA00022989"/>
    </source>
</evidence>
<dbReference type="InterPro" id="IPR001757">
    <property type="entry name" value="P_typ_ATPase"/>
</dbReference>
<feature type="transmembrane region" description="Helical" evidence="10">
    <location>
        <begin position="88"/>
        <end position="110"/>
    </location>
</feature>
<evidence type="ECO:0000256" key="1">
    <source>
        <dbReference type="ARBA" id="ARBA00004651"/>
    </source>
</evidence>
<dbReference type="Proteomes" id="UP000051461">
    <property type="component" value="Unassembled WGS sequence"/>
</dbReference>
<evidence type="ECO:0000259" key="11">
    <source>
        <dbReference type="SMART" id="SM00831"/>
    </source>
</evidence>
<comment type="similarity">
    <text evidence="2">Belongs to the cation transport ATPase (P-type) (TC 3.A.3) family. Type IIA subfamily.</text>
</comment>
<dbReference type="InterPro" id="IPR050510">
    <property type="entry name" value="Cation_transp_ATPase_P-type"/>
</dbReference>
<dbReference type="InterPro" id="IPR059000">
    <property type="entry name" value="ATPase_P-type_domA"/>
</dbReference>
<dbReference type="SUPFAM" id="SSF81653">
    <property type="entry name" value="Calcium ATPase, transduction domain A"/>
    <property type="match status" value="1"/>
</dbReference>
<dbReference type="InterPro" id="IPR008250">
    <property type="entry name" value="ATPase_P-typ_transduc_dom_A_sf"/>
</dbReference>
<dbReference type="Gene3D" id="2.70.150.10">
    <property type="entry name" value="Calcium-transporting ATPase, cytoplasmic transduction domain A"/>
    <property type="match status" value="1"/>
</dbReference>
<dbReference type="InterPro" id="IPR036412">
    <property type="entry name" value="HAD-like_sf"/>
</dbReference>
<dbReference type="RefSeq" id="WP_057903852.1">
    <property type="nucleotide sequence ID" value="NZ_AZDA01000021.1"/>
</dbReference>
<proteinExistence type="inferred from homology"/>
<comment type="subcellular location">
    <subcellularLocation>
        <location evidence="1">Cell membrane</location>
        <topology evidence="1">Multi-pass membrane protein</topology>
    </subcellularLocation>
</comment>
<keyword evidence="7" id="KW-1278">Translocase</keyword>
<dbReference type="InterPro" id="IPR018303">
    <property type="entry name" value="ATPase_P-typ_P_site"/>
</dbReference>
<dbReference type="Pfam" id="PF08282">
    <property type="entry name" value="Hydrolase_3"/>
    <property type="match status" value="1"/>
</dbReference>
<dbReference type="SUPFAM" id="SSF81660">
    <property type="entry name" value="Metal cation-transporting ATPase, ATP-binding domain N"/>
    <property type="match status" value="1"/>
</dbReference>
<dbReference type="GO" id="GO:0005524">
    <property type="term" value="F:ATP binding"/>
    <property type="evidence" value="ECO:0007669"/>
    <property type="project" value="UniProtKB-KW"/>
</dbReference>
<dbReference type="AlphaFoldDB" id="A0A0R1H106"/>